<feature type="compositionally biased region" description="Basic and acidic residues" evidence="2">
    <location>
        <begin position="1360"/>
        <end position="1380"/>
    </location>
</feature>
<keyword evidence="1" id="KW-0597">Phosphoprotein</keyword>
<organism evidence="4 5">
    <name type="scientific">Lithospermum erythrorhizon</name>
    <name type="common">Purple gromwell</name>
    <name type="synonym">Lithospermum officinale var. erythrorhizon</name>
    <dbReference type="NCBI Taxonomy" id="34254"/>
    <lineage>
        <taxon>Eukaryota</taxon>
        <taxon>Viridiplantae</taxon>
        <taxon>Streptophyta</taxon>
        <taxon>Embryophyta</taxon>
        <taxon>Tracheophyta</taxon>
        <taxon>Spermatophyta</taxon>
        <taxon>Magnoliopsida</taxon>
        <taxon>eudicotyledons</taxon>
        <taxon>Gunneridae</taxon>
        <taxon>Pentapetalae</taxon>
        <taxon>asterids</taxon>
        <taxon>lamiids</taxon>
        <taxon>Boraginales</taxon>
        <taxon>Boraginaceae</taxon>
        <taxon>Boraginoideae</taxon>
        <taxon>Lithospermeae</taxon>
        <taxon>Lithospermum</taxon>
    </lineage>
</organism>
<comment type="caution">
    <text evidence="4">The sequence shown here is derived from an EMBL/GenBank/DDBJ whole genome shotgun (WGS) entry which is preliminary data.</text>
</comment>
<feature type="compositionally biased region" description="Basic and acidic residues" evidence="2">
    <location>
        <begin position="1228"/>
        <end position="1237"/>
    </location>
</feature>
<dbReference type="PANTHER" id="PTHR34805">
    <property type="entry name" value="PROTEIN MODIFIER OF SNC1 1"/>
    <property type="match status" value="1"/>
</dbReference>
<keyword evidence="5" id="KW-1185">Reference proteome</keyword>
<evidence type="ECO:0000259" key="3">
    <source>
        <dbReference type="Pfam" id="PF07001"/>
    </source>
</evidence>
<feature type="compositionally biased region" description="Basic and acidic residues" evidence="2">
    <location>
        <begin position="852"/>
        <end position="861"/>
    </location>
</feature>
<feature type="compositionally biased region" description="Basic and acidic residues" evidence="2">
    <location>
        <begin position="477"/>
        <end position="490"/>
    </location>
</feature>
<feature type="compositionally biased region" description="Low complexity" evidence="2">
    <location>
        <begin position="62"/>
        <end position="85"/>
    </location>
</feature>
<feature type="compositionally biased region" description="Polar residues" evidence="2">
    <location>
        <begin position="1195"/>
        <end position="1224"/>
    </location>
</feature>
<feature type="compositionally biased region" description="Polar residues" evidence="2">
    <location>
        <begin position="1344"/>
        <end position="1354"/>
    </location>
</feature>
<protein>
    <recommendedName>
        <fullName evidence="3">BAT2 N-terminal domain-containing protein</fullName>
    </recommendedName>
</protein>
<feature type="region of interest" description="Disordered" evidence="2">
    <location>
        <begin position="846"/>
        <end position="971"/>
    </location>
</feature>
<dbReference type="Pfam" id="PF07001">
    <property type="entry name" value="BAT2_N"/>
    <property type="match status" value="1"/>
</dbReference>
<feature type="compositionally biased region" description="Basic residues" evidence="2">
    <location>
        <begin position="1152"/>
        <end position="1163"/>
    </location>
</feature>
<feature type="compositionally biased region" description="Polar residues" evidence="2">
    <location>
        <begin position="907"/>
        <end position="917"/>
    </location>
</feature>
<feature type="domain" description="BAT2 N-terminal" evidence="3">
    <location>
        <begin position="15"/>
        <end position="128"/>
    </location>
</feature>
<feature type="compositionally biased region" description="Polar residues" evidence="2">
    <location>
        <begin position="1071"/>
        <end position="1086"/>
    </location>
</feature>
<feature type="compositionally biased region" description="Polar residues" evidence="2">
    <location>
        <begin position="952"/>
        <end position="967"/>
    </location>
</feature>
<dbReference type="EMBL" id="BAABME010000041">
    <property type="protein sequence ID" value="GAA0138873.1"/>
    <property type="molecule type" value="Genomic_DNA"/>
</dbReference>
<feature type="compositionally biased region" description="Basic and acidic residues" evidence="2">
    <location>
        <begin position="1291"/>
        <end position="1304"/>
    </location>
</feature>
<feature type="compositionally biased region" description="Basic and acidic residues" evidence="2">
    <location>
        <begin position="453"/>
        <end position="467"/>
    </location>
</feature>
<proteinExistence type="predicted"/>
<feature type="compositionally biased region" description="Basic residues" evidence="2">
    <location>
        <begin position="1244"/>
        <end position="1254"/>
    </location>
</feature>
<evidence type="ECO:0000256" key="2">
    <source>
        <dbReference type="SAM" id="MobiDB-lite"/>
    </source>
</evidence>
<feature type="compositionally biased region" description="Polar residues" evidence="2">
    <location>
        <begin position="1267"/>
        <end position="1289"/>
    </location>
</feature>
<evidence type="ECO:0000256" key="1">
    <source>
        <dbReference type="ARBA" id="ARBA00022553"/>
    </source>
</evidence>
<feature type="compositionally biased region" description="Basic and acidic residues" evidence="2">
    <location>
        <begin position="192"/>
        <end position="207"/>
    </location>
</feature>
<feature type="region of interest" description="Disordered" evidence="2">
    <location>
        <begin position="1144"/>
        <end position="1406"/>
    </location>
</feature>
<accession>A0AAV3NM71</accession>
<feature type="compositionally biased region" description="Pro residues" evidence="2">
    <location>
        <begin position="315"/>
        <end position="332"/>
    </location>
</feature>
<evidence type="ECO:0000313" key="4">
    <source>
        <dbReference type="EMBL" id="GAA0138873.1"/>
    </source>
</evidence>
<feature type="compositionally biased region" description="Polar residues" evidence="2">
    <location>
        <begin position="862"/>
        <end position="886"/>
    </location>
</feature>
<feature type="compositionally biased region" description="Low complexity" evidence="2">
    <location>
        <begin position="114"/>
        <end position="132"/>
    </location>
</feature>
<feature type="region of interest" description="Disordered" evidence="2">
    <location>
        <begin position="408"/>
        <end position="430"/>
    </location>
</feature>
<dbReference type="Proteomes" id="UP001454036">
    <property type="component" value="Unassembled WGS sequence"/>
</dbReference>
<name>A0AAV3NM71_LITER</name>
<feature type="compositionally biased region" description="Polar residues" evidence="2">
    <location>
        <begin position="1316"/>
        <end position="1326"/>
    </location>
</feature>
<feature type="compositionally biased region" description="Basic residues" evidence="2">
    <location>
        <begin position="1438"/>
        <end position="1448"/>
    </location>
</feature>
<feature type="region of interest" description="Disordered" evidence="2">
    <location>
        <begin position="1418"/>
        <end position="1466"/>
    </location>
</feature>
<feature type="compositionally biased region" description="Basic residues" evidence="2">
    <location>
        <begin position="935"/>
        <end position="944"/>
    </location>
</feature>
<feature type="region of interest" description="Disordered" evidence="2">
    <location>
        <begin position="1041"/>
        <end position="1095"/>
    </location>
</feature>
<gene>
    <name evidence="4" type="ORF">LIER_00533</name>
</gene>
<dbReference type="PANTHER" id="PTHR34805:SF1">
    <property type="entry name" value="PROTEIN MODIFIER OF SNC1 1"/>
    <property type="match status" value="1"/>
</dbReference>
<sequence length="1466" mass="159551">MTSTAQTGERRWGSARRSGMTVLGKVAVPKPLNLPSQRLENHGLDPNVEIVPKGTLGWGNHSSSSATNAWGSSSADSKAYSPGRPSSGGSGTRPSTAGSDRVNETSGSAWGPNSRPSSASGISSSNQSSLTSLRPHSAEPRPASSQLSRFAEPVSDGQGEIIASGTSERSGMVSAKKEDFSLSSGDFPTLGSEKDQSSNFSELKDPASRTIRNAVSGEEAPVKDEMDLAFDRLKIHGSESLGDGPHPSMEKWQAEHQQYFNPNIPPQHFDAWRGPPMNPPSGVWYRGGPQGGPPFGSPVGPGGFPIEPFPYYPPQIPPPAFANSQPVPPPRGGPRGHHPKSGNPYRPQMHDSFVHPGMSYRPGFYPPPMAFESYHGPPRGYRNPNEPDIPFMNLGTNRPVYDGRYSAPNAPGPNDSYARAGRPGPAGKSNSEVDFFHSGDSQIPVKFLSRQQAEWDGKGQAENREHMPPYLASNPVKAEKNVVKPRKYEWGAEDDGDDDINPSAHFSGGGNYEKPTDEYRIKKLVSMSTSPLVSAPKELEHAYRPTAKGLTLMRKREDLNAKVRSDGSADCFSSGEEQKCGLDAAIDKVDTFPRKSGYAPPIQRSSISEVVFSHDVVGPGDDRVVHHTAAPMLRRPYHAMSNKSDHGGKGKFGNQPADGLQMRPLASKVESDRNFVECGFQQDMEVAEIHQPSKVEGGFNTKLQDSTGSQAQRAKMREITKQRAMQLQREEEERIRDQKAKALAKLEELNRRTQSGDASNPVAKKSVSSKTSKEQQEGDDVELTESVIKVDSPSLVIQLKSEGGLVNDENKKVVLGSSITSKIVPVEPLKVNESAETVPLKHVVNAGIRDGASSHELDGRWNKSTSYKQKQNNAAVKNYNEKSVSVDSREGRKSPTDTTVKDREPDFTSSDVCSSKKPSVDIRNDISQSSVEHRRSSRSSKSKNKHDDAARVSTTVATGPTQTVPSETSHKIVMPQAPSLQLSFGSIQVAVNGESGLEMPDQSSSLLNEDTHKEVNSRLKPQHTSRMPRVQQVNNKLSVDDAAVWAPVRSPNKVGTSEEDTAKGDLKQGPKSGTSGKSANLAQNSSRSKRAEMERYIPKPVAKELAEQVGTQPIVSSVCTSTLDDLPSVQHVGSETTVYAGSSVESGQGLMKHNKPGKTHGAWRQRGSTEFSHAKNIRKIPSDSDPSKSYLEDVSLNQSNPESDQLQAVTKTTSGMIDSGSSLCSDVRAPETHHVPKDTVVTGKGRHYSYRGHKKSDNFQNNDDRNISSAESDISYAQTPFPDTNQTDRAITPKEDRASSERASSHWQPKVYAHSVSGQKVSRITGSQGGGGEASTDNRKDYPLQQQGRTSQHIESNDIDVSHSQRVPESKAEGNHEPRSGRKLISSKSSNYNTIDEIGHHHRPRHMHYEYQPVGSLDYKNNNLEGQGDGIRNAGSRNRGRGHSHQRRGSGNSRFPRSEHHQLATE</sequence>
<evidence type="ECO:0000313" key="5">
    <source>
        <dbReference type="Proteomes" id="UP001454036"/>
    </source>
</evidence>
<feature type="compositionally biased region" description="Basic and acidic residues" evidence="2">
    <location>
        <begin position="887"/>
        <end position="906"/>
    </location>
</feature>
<feature type="region of interest" description="Disordered" evidence="2">
    <location>
        <begin position="1"/>
        <end position="223"/>
    </location>
</feature>
<feature type="compositionally biased region" description="Polar residues" evidence="2">
    <location>
        <begin position="701"/>
        <end position="712"/>
    </location>
</feature>
<dbReference type="InterPro" id="IPR038808">
    <property type="entry name" value="MOS1-like"/>
</dbReference>
<dbReference type="InterPro" id="IPR009738">
    <property type="entry name" value="BAT2_N"/>
</dbReference>
<feature type="region of interest" description="Disordered" evidence="2">
    <location>
        <begin position="744"/>
        <end position="785"/>
    </location>
</feature>
<feature type="compositionally biased region" description="Acidic residues" evidence="2">
    <location>
        <begin position="491"/>
        <end position="500"/>
    </location>
</feature>
<feature type="region of interest" description="Disordered" evidence="2">
    <location>
        <begin position="692"/>
        <end position="717"/>
    </location>
</feature>
<reference evidence="4 5" key="1">
    <citation type="submission" date="2024-01" db="EMBL/GenBank/DDBJ databases">
        <title>The complete chloroplast genome sequence of Lithospermum erythrorhizon: insights into the phylogenetic relationship among Boraginaceae species and the maternal lineages of purple gromwells.</title>
        <authorList>
            <person name="Okada T."/>
            <person name="Watanabe K."/>
        </authorList>
    </citation>
    <scope>NUCLEOTIDE SEQUENCE [LARGE SCALE GENOMIC DNA]</scope>
</reference>
<feature type="region of interest" description="Disordered" evidence="2">
    <location>
        <begin position="453"/>
        <end position="514"/>
    </location>
</feature>
<feature type="compositionally biased region" description="Basic and acidic residues" evidence="2">
    <location>
        <begin position="1456"/>
        <end position="1466"/>
    </location>
</feature>
<feature type="region of interest" description="Disordered" evidence="2">
    <location>
        <begin position="315"/>
        <end position="349"/>
    </location>
</feature>
<dbReference type="GO" id="GO:0040029">
    <property type="term" value="P:epigenetic regulation of gene expression"/>
    <property type="evidence" value="ECO:0007669"/>
    <property type="project" value="TreeGrafter"/>
</dbReference>